<dbReference type="EMBL" id="MU003496">
    <property type="protein sequence ID" value="KAF2475373.1"/>
    <property type="molecule type" value="Genomic_DNA"/>
</dbReference>
<name>A0ACB6R9D0_9PLEO</name>
<accession>A0ACB6R9D0</accession>
<protein>
    <submittedName>
        <fullName evidence="1">Uncharacterized protein</fullName>
    </submittedName>
</protein>
<proteinExistence type="predicted"/>
<keyword evidence="2" id="KW-1185">Reference proteome</keyword>
<reference evidence="1" key="1">
    <citation type="journal article" date="2020" name="Stud. Mycol.">
        <title>101 Dothideomycetes genomes: a test case for predicting lifestyles and emergence of pathogens.</title>
        <authorList>
            <person name="Haridas S."/>
            <person name="Albert R."/>
            <person name="Binder M."/>
            <person name="Bloem J."/>
            <person name="Labutti K."/>
            <person name="Salamov A."/>
            <person name="Andreopoulos B."/>
            <person name="Baker S."/>
            <person name="Barry K."/>
            <person name="Bills G."/>
            <person name="Bluhm B."/>
            <person name="Cannon C."/>
            <person name="Castanera R."/>
            <person name="Culley D."/>
            <person name="Daum C."/>
            <person name="Ezra D."/>
            <person name="Gonzalez J."/>
            <person name="Henrissat B."/>
            <person name="Kuo A."/>
            <person name="Liang C."/>
            <person name="Lipzen A."/>
            <person name="Lutzoni F."/>
            <person name="Magnuson J."/>
            <person name="Mondo S."/>
            <person name="Nolan M."/>
            <person name="Ohm R."/>
            <person name="Pangilinan J."/>
            <person name="Park H.-J."/>
            <person name="Ramirez L."/>
            <person name="Alfaro M."/>
            <person name="Sun H."/>
            <person name="Tritt A."/>
            <person name="Yoshinaga Y."/>
            <person name="Zwiers L.-H."/>
            <person name="Turgeon B."/>
            <person name="Goodwin S."/>
            <person name="Spatafora J."/>
            <person name="Crous P."/>
            <person name="Grigoriev I."/>
        </authorList>
    </citation>
    <scope>NUCLEOTIDE SEQUENCE</scope>
    <source>
        <strain evidence="1">ATCC 200398</strain>
    </source>
</reference>
<evidence type="ECO:0000313" key="2">
    <source>
        <dbReference type="Proteomes" id="UP000799755"/>
    </source>
</evidence>
<dbReference type="Proteomes" id="UP000799755">
    <property type="component" value="Unassembled WGS sequence"/>
</dbReference>
<sequence length="443" mass="51545">MPPSSLKEHGIHFRIADSPDNLESCDKGSIELFTLVLNIKDLKYTNFGGSATVDRRQYEKELKNEAEVLRVTCTDREDFDQKATIWSADNPRDYCVDHFSLPNFNLAKLTFPNFEGQTKKTLDLTIGLLSSDPGEWFGLPKVEMLMDDRVRMFNPKLLAKLSKVSSLEYPFQLRKGTRVEHVPLAFHFAFWEAKSSSQRAAGHQAAKVQSALKVKLLLKWQKGVSSNAGVPWHPLVWYFISAGSRWEILACQFEQNRTATDEICVYQELWSGDCTRIDQALQLLYLVDLIVLWGQHQYSHLRAPLTDTTWKYKLDTNAKTFPWLYPGQENQQFATLNQQERPRRYRSQSHSRLEDPLHQIGRLSLTCHEKEYHILERDDYIWILDRSSEADDLLIVRVDVDGNVLAPLFVFCSHMWGRKYFLRFQKEEKLRQQEGVLSEFKCD</sequence>
<comment type="caution">
    <text evidence="1">The sequence shown here is derived from an EMBL/GenBank/DDBJ whole genome shotgun (WGS) entry which is preliminary data.</text>
</comment>
<organism evidence="1 2">
    <name type="scientific">Lindgomyces ingoldianus</name>
    <dbReference type="NCBI Taxonomy" id="673940"/>
    <lineage>
        <taxon>Eukaryota</taxon>
        <taxon>Fungi</taxon>
        <taxon>Dikarya</taxon>
        <taxon>Ascomycota</taxon>
        <taxon>Pezizomycotina</taxon>
        <taxon>Dothideomycetes</taxon>
        <taxon>Pleosporomycetidae</taxon>
        <taxon>Pleosporales</taxon>
        <taxon>Lindgomycetaceae</taxon>
        <taxon>Lindgomyces</taxon>
    </lineage>
</organism>
<gene>
    <name evidence="1" type="ORF">BDR25DRAFT_340153</name>
</gene>
<evidence type="ECO:0000313" key="1">
    <source>
        <dbReference type="EMBL" id="KAF2475373.1"/>
    </source>
</evidence>